<comment type="caution">
    <text evidence="2">The sequence shown here is derived from an EMBL/GenBank/DDBJ whole genome shotgun (WGS) entry which is preliminary data.</text>
</comment>
<accession>A0A7Y2W6N3</accession>
<evidence type="ECO:0000256" key="1">
    <source>
        <dbReference type="SAM" id="SignalP"/>
    </source>
</evidence>
<name>A0A7Y2W6N3_9HYPH</name>
<dbReference type="Proteomes" id="UP000530654">
    <property type="component" value="Unassembled WGS sequence"/>
</dbReference>
<gene>
    <name evidence="2" type="ORF">HLI17_19825</name>
</gene>
<dbReference type="RefSeq" id="WP_170256019.1">
    <property type="nucleotide sequence ID" value="NZ_JABEQY010000017.1"/>
</dbReference>
<feature type="signal peptide" evidence="1">
    <location>
        <begin position="1"/>
        <end position="21"/>
    </location>
</feature>
<reference evidence="2 3" key="1">
    <citation type="submission" date="2020-04" db="EMBL/GenBank/DDBJ databases">
        <title>Rhizobium bacterial biofertilizers improve the content of phenolic compounds of Lactuca sativa L. under non-saline and saline-stress conditions.</title>
        <authorList>
            <person name="Ayuso-Calles M."/>
            <person name="Garcia-Estevez I."/>
            <person name="Jimenez-Gomez A."/>
            <person name="Flores-Felix J.D."/>
            <person name="Escribano-Bailon M."/>
            <person name="Rivas R."/>
        </authorList>
    </citation>
    <scope>NUCLEOTIDE SEQUENCE [LARGE SCALE GENOMIC DNA]</scope>
    <source>
        <strain evidence="2 3">GPTR02</strain>
    </source>
</reference>
<keyword evidence="1" id="KW-0732">Signal</keyword>
<evidence type="ECO:0008006" key="4">
    <source>
        <dbReference type="Google" id="ProtNLM"/>
    </source>
</evidence>
<dbReference type="EMBL" id="JABEQY010000017">
    <property type="protein sequence ID" value="NNH65510.1"/>
    <property type="molecule type" value="Genomic_DNA"/>
</dbReference>
<organism evidence="2 3">
    <name type="scientific">Rhizobium laguerreae</name>
    <dbReference type="NCBI Taxonomy" id="1076926"/>
    <lineage>
        <taxon>Bacteria</taxon>
        <taxon>Pseudomonadati</taxon>
        <taxon>Pseudomonadota</taxon>
        <taxon>Alphaproteobacteria</taxon>
        <taxon>Hyphomicrobiales</taxon>
        <taxon>Rhizobiaceae</taxon>
        <taxon>Rhizobium/Agrobacterium group</taxon>
        <taxon>Rhizobium</taxon>
    </lineage>
</organism>
<proteinExistence type="predicted"/>
<dbReference type="AlphaFoldDB" id="A0A7Y2W6N3"/>
<sequence>MRTVKWLLVMLVALVAYPVLAQQNQRENQQRTCEAVLGKSLAAAECKKVFAKDADCCIQYDAERLAKLCAKMSSIETVLTCFSEIHEVGFWKTDLTDEPGLGAQHAEQWKKNVMRECMKETTTAASLDCAVLQKSGTKFVYGQKNDEIARQATVADPIMQFCRNAFGDYWEGVEQCVKDQRAAKKRLGL</sequence>
<evidence type="ECO:0000313" key="2">
    <source>
        <dbReference type="EMBL" id="NNH65510.1"/>
    </source>
</evidence>
<protein>
    <recommendedName>
        <fullName evidence="4">DUF1311 domain-containing protein</fullName>
    </recommendedName>
</protein>
<feature type="chain" id="PRO_5030803793" description="DUF1311 domain-containing protein" evidence="1">
    <location>
        <begin position="22"/>
        <end position="189"/>
    </location>
</feature>
<evidence type="ECO:0000313" key="3">
    <source>
        <dbReference type="Proteomes" id="UP000530654"/>
    </source>
</evidence>